<keyword evidence="3 5" id="KW-0326">Glycosidase</keyword>
<feature type="signal peptide" evidence="6">
    <location>
        <begin position="1"/>
        <end position="28"/>
    </location>
</feature>
<protein>
    <recommendedName>
        <fullName evidence="6">Endoglucanase</fullName>
        <ecNumber evidence="6">3.2.1.4</ecNumber>
    </recommendedName>
</protein>
<keyword evidence="10" id="KW-1185">Reference proteome</keyword>
<dbReference type="Gene3D" id="1.50.10.10">
    <property type="match status" value="1"/>
</dbReference>
<feature type="region of interest" description="Disordered" evidence="7">
    <location>
        <begin position="512"/>
        <end position="540"/>
    </location>
</feature>
<dbReference type="Gene3D" id="1.10.1330.10">
    <property type="entry name" value="Dockerin domain"/>
    <property type="match status" value="1"/>
</dbReference>
<dbReference type="HOGENOM" id="CLU_008926_0_2_9"/>
<dbReference type="EC" id="3.2.1.4" evidence="6"/>
<organism evidence="9 10">
    <name type="scientific">Ruminococcus callidus ATCC 27760</name>
    <dbReference type="NCBI Taxonomy" id="411473"/>
    <lineage>
        <taxon>Bacteria</taxon>
        <taxon>Bacillati</taxon>
        <taxon>Bacillota</taxon>
        <taxon>Clostridia</taxon>
        <taxon>Eubacteriales</taxon>
        <taxon>Oscillospiraceae</taxon>
        <taxon>Ruminococcus</taxon>
    </lineage>
</organism>
<evidence type="ECO:0000256" key="4">
    <source>
        <dbReference type="ARBA" id="ARBA00023326"/>
    </source>
</evidence>
<dbReference type="STRING" id="411473.RUMCAL_03064"/>
<keyword evidence="1 5" id="KW-0378">Hydrolase</keyword>
<evidence type="ECO:0000256" key="6">
    <source>
        <dbReference type="RuleBase" id="RU361166"/>
    </source>
</evidence>
<dbReference type="CDD" id="cd14256">
    <property type="entry name" value="Dockerin_I"/>
    <property type="match status" value="1"/>
</dbReference>
<feature type="domain" description="Dockerin" evidence="8">
    <location>
        <begin position="672"/>
        <end position="740"/>
    </location>
</feature>
<dbReference type="Pfam" id="PF00404">
    <property type="entry name" value="Dockerin_1"/>
    <property type="match status" value="1"/>
</dbReference>
<dbReference type="Gene3D" id="2.60.40.1080">
    <property type="match status" value="1"/>
</dbReference>
<dbReference type="InterPro" id="IPR016134">
    <property type="entry name" value="Dockerin_dom"/>
</dbReference>
<comment type="caution">
    <text evidence="9">The sequence shown here is derived from an EMBL/GenBank/DDBJ whole genome shotgun (WGS) entry which is preliminary data.</text>
</comment>
<feature type="chain" id="PRO_5018380895" description="Endoglucanase" evidence="6">
    <location>
        <begin position="29"/>
        <end position="743"/>
    </location>
</feature>
<comment type="catalytic activity">
    <reaction evidence="6">
        <text>Endohydrolysis of (1-&gt;4)-beta-D-glucosidic linkages in cellulose, lichenin and cereal beta-D-glucans.</text>
        <dbReference type="EC" id="3.2.1.4"/>
    </reaction>
</comment>
<dbReference type="RefSeq" id="WP_021681289.1">
    <property type="nucleotide sequence ID" value="NZ_KI260341.1"/>
</dbReference>
<dbReference type="OrthoDB" id="2078139at2"/>
<evidence type="ECO:0000313" key="10">
    <source>
        <dbReference type="Proteomes" id="UP000016662"/>
    </source>
</evidence>
<keyword evidence="6" id="KW-0732">Signal</keyword>
<feature type="compositionally biased region" description="Low complexity" evidence="7">
    <location>
        <begin position="513"/>
        <end position="540"/>
    </location>
</feature>
<dbReference type="PROSITE" id="PS00592">
    <property type="entry name" value="GH9_2"/>
    <property type="match status" value="1"/>
</dbReference>
<dbReference type="InterPro" id="IPR002105">
    <property type="entry name" value="Dockerin_1_rpt"/>
</dbReference>
<dbReference type="Proteomes" id="UP000016662">
    <property type="component" value="Unassembled WGS sequence"/>
</dbReference>
<evidence type="ECO:0000259" key="8">
    <source>
        <dbReference type="PROSITE" id="PS51766"/>
    </source>
</evidence>
<proteinExistence type="inferred from homology"/>
<gene>
    <name evidence="9" type="ORF">RUMCAL_03064</name>
</gene>
<sequence length="743" mass="80110">MNWKGNLKKKLTAVLSAGVLAVTGTVSAVSGMTASAQPSAGTYGDALKLSLYFFDANQCGADDNVLTWRGKCHTYDAEASLSSAKGLSSSSVAAIKAANGGLDTVDVSGGYHDAGDHLKFSNTMGYSCTNLAWSYFENPDSYKETGSEDHLLYILKKMCDYFMKVTYLDDSGNVIAFCYMVGDDQDHNIWTAPEVQTQNRPTYWADASNPSVDASGHMAAALAATSLAFRDKNADYADTCLKYANALEKFTEKYPKATYEGIGSYYSCGNIEDKVAWSDLWCAIANNNGKLPDSYQAQYTPSNGVYNGSIYDYWVYSWDKVWGGYSALLYSMDPQKYSAHGSELVFDMDQLVGNKNQAYYPVGGGWGASRYNCAWQMYALTYAKYTSGQDKYNEYAQGQMDYLLGNNPANRSYLIGFGDSYPQHIHHRAANPDKDTAKYILYGTLVGGPTDANGSYDDNTNSYSCTEPALDYNGCFALAIAGLYAVYGGSTTAAQSAIASASEINSDFVFSYGSETPQPGTTTTEQTTTTTEETTTTTEESTVTTEKEKAEWADFPYYIMAGDDFSASISYTGSNPDFQWTSSDPNVLEVEGSGLNVTLHAKDGGTVTLTATNGSITLTKEIGIVTEVFTTSTTEETTTTTTESVTTDSDETTATTSGSETTTTTKGGDVTPASLYGDVNLDGRVDITDAVMLNKAAANTVQLSEQQRSNADCDANNEVDSNDAVVLLKFLVSIIKTLPEVAE</sequence>
<dbReference type="GO" id="GO:0008810">
    <property type="term" value="F:cellulase activity"/>
    <property type="evidence" value="ECO:0007669"/>
    <property type="project" value="UniProtKB-EC"/>
</dbReference>
<dbReference type="SUPFAM" id="SSF63446">
    <property type="entry name" value="Type I dockerin domain"/>
    <property type="match status" value="1"/>
</dbReference>
<dbReference type="EMBL" id="AWVF01000400">
    <property type="protein sequence ID" value="ERJ88800.1"/>
    <property type="molecule type" value="Genomic_DNA"/>
</dbReference>
<accession>U2K9L4</accession>
<evidence type="ECO:0000256" key="7">
    <source>
        <dbReference type="SAM" id="MobiDB-lite"/>
    </source>
</evidence>
<dbReference type="InterPro" id="IPR036439">
    <property type="entry name" value="Dockerin_dom_sf"/>
</dbReference>
<dbReference type="PROSITE" id="PS51766">
    <property type="entry name" value="DOCKERIN"/>
    <property type="match status" value="1"/>
</dbReference>
<dbReference type="InterPro" id="IPR001701">
    <property type="entry name" value="Glyco_hydro_9"/>
</dbReference>
<dbReference type="InterPro" id="IPR012341">
    <property type="entry name" value="6hp_glycosidase-like_sf"/>
</dbReference>
<keyword evidence="6" id="KW-0136">Cellulose degradation</keyword>
<evidence type="ECO:0000313" key="9">
    <source>
        <dbReference type="EMBL" id="ERJ88800.1"/>
    </source>
</evidence>
<dbReference type="InterPro" id="IPR018221">
    <property type="entry name" value="Glyco_hydro_9_His_AS"/>
</dbReference>
<feature type="active site" evidence="5">
    <location>
        <position position="426"/>
    </location>
</feature>
<dbReference type="AlphaFoldDB" id="U2K9L4"/>
<keyword evidence="4 5" id="KW-0624">Polysaccharide degradation</keyword>
<keyword evidence="2 5" id="KW-0119">Carbohydrate metabolism</keyword>
<dbReference type="PANTHER" id="PTHR22298">
    <property type="entry name" value="ENDO-1,4-BETA-GLUCANASE"/>
    <property type="match status" value="1"/>
</dbReference>
<evidence type="ECO:0000256" key="1">
    <source>
        <dbReference type="ARBA" id="ARBA00022801"/>
    </source>
</evidence>
<dbReference type="GO" id="GO:0030245">
    <property type="term" value="P:cellulose catabolic process"/>
    <property type="evidence" value="ECO:0007669"/>
    <property type="project" value="UniProtKB-KW"/>
</dbReference>
<comment type="similarity">
    <text evidence="5 6">Belongs to the glycosyl hydrolase 9 (cellulase E) family.</text>
</comment>
<dbReference type="PATRIC" id="fig|411473.3.peg.2572"/>
<feature type="region of interest" description="Disordered" evidence="7">
    <location>
        <begin position="633"/>
        <end position="671"/>
    </location>
</feature>
<dbReference type="eggNOG" id="COG4733">
    <property type="taxonomic scope" value="Bacteria"/>
</dbReference>
<dbReference type="SUPFAM" id="SSF48208">
    <property type="entry name" value="Six-hairpin glycosidases"/>
    <property type="match status" value="1"/>
</dbReference>
<name>U2K9L4_9FIRM</name>
<dbReference type="SUPFAM" id="SSF49373">
    <property type="entry name" value="Invasin/intimin cell-adhesion fragments"/>
    <property type="match status" value="1"/>
</dbReference>
<dbReference type="Pfam" id="PF00759">
    <property type="entry name" value="Glyco_hydro_9"/>
    <property type="match status" value="1"/>
</dbReference>
<dbReference type="InterPro" id="IPR008928">
    <property type="entry name" value="6-hairpin_glycosidase_sf"/>
</dbReference>
<evidence type="ECO:0000256" key="2">
    <source>
        <dbReference type="ARBA" id="ARBA00023277"/>
    </source>
</evidence>
<dbReference type="InterPro" id="IPR008964">
    <property type="entry name" value="Invasin/intimin_cell_adhesion"/>
</dbReference>
<reference evidence="9 10" key="1">
    <citation type="submission" date="2013-07" db="EMBL/GenBank/DDBJ databases">
        <authorList>
            <person name="Weinstock G."/>
            <person name="Sodergren E."/>
            <person name="Wylie T."/>
            <person name="Fulton L."/>
            <person name="Fulton R."/>
            <person name="Fronick C."/>
            <person name="O'Laughlin M."/>
            <person name="Godfrey J."/>
            <person name="Miner T."/>
            <person name="Herter B."/>
            <person name="Appelbaum E."/>
            <person name="Cordes M."/>
            <person name="Lek S."/>
            <person name="Wollam A."/>
            <person name="Pepin K.H."/>
            <person name="Palsikar V.B."/>
            <person name="Mitreva M."/>
            <person name="Wilson R.K."/>
        </authorList>
    </citation>
    <scope>NUCLEOTIDE SEQUENCE [LARGE SCALE GENOMIC DNA]</scope>
    <source>
        <strain evidence="9 10">ATCC 27760</strain>
    </source>
</reference>
<evidence type="ECO:0000256" key="5">
    <source>
        <dbReference type="PROSITE-ProRule" id="PRU10059"/>
    </source>
</evidence>
<evidence type="ECO:0000256" key="3">
    <source>
        <dbReference type="ARBA" id="ARBA00023295"/>
    </source>
</evidence>